<dbReference type="RefSeq" id="WP_156328910.1">
    <property type="nucleotide sequence ID" value="NZ_CACRSW010000012.1"/>
</dbReference>
<dbReference type="InterPro" id="IPR036259">
    <property type="entry name" value="MFS_trans_sf"/>
</dbReference>
<organism evidence="9">
    <name type="scientific">Anaerococcus vaginalis</name>
    <dbReference type="NCBI Taxonomy" id="33037"/>
    <lineage>
        <taxon>Bacteria</taxon>
        <taxon>Bacillati</taxon>
        <taxon>Bacillota</taxon>
        <taxon>Tissierellia</taxon>
        <taxon>Tissierellales</taxon>
        <taxon>Peptoniphilaceae</taxon>
        <taxon>Anaerococcus</taxon>
    </lineage>
</organism>
<feature type="transmembrane region" description="Helical" evidence="7">
    <location>
        <begin position="73"/>
        <end position="91"/>
    </location>
</feature>
<dbReference type="GO" id="GO:0022857">
    <property type="term" value="F:transmembrane transporter activity"/>
    <property type="evidence" value="ECO:0007669"/>
    <property type="project" value="InterPro"/>
</dbReference>
<dbReference type="Gene3D" id="1.20.1250.20">
    <property type="entry name" value="MFS general substrate transporter like domains"/>
    <property type="match status" value="1"/>
</dbReference>
<feature type="transmembrane region" description="Helical" evidence="7">
    <location>
        <begin position="198"/>
        <end position="221"/>
    </location>
</feature>
<gene>
    <name evidence="9" type="ORF">AVLFYP127_00349</name>
</gene>
<evidence type="ECO:0000256" key="1">
    <source>
        <dbReference type="ARBA" id="ARBA00004651"/>
    </source>
</evidence>
<feature type="transmembrane region" description="Helical" evidence="7">
    <location>
        <begin position="159"/>
        <end position="178"/>
    </location>
</feature>
<dbReference type="Pfam" id="PF07690">
    <property type="entry name" value="MFS_1"/>
    <property type="match status" value="1"/>
</dbReference>
<evidence type="ECO:0000259" key="8">
    <source>
        <dbReference type="PROSITE" id="PS50850"/>
    </source>
</evidence>
<protein>
    <submittedName>
        <fullName evidence="9">Major Facilitator Superfamily protein</fullName>
    </submittedName>
</protein>
<dbReference type="SUPFAM" id="SSF103473">
    <property type="entry name" value="MFS general substrate transporter"/>
    <property type="match status" value="1"/>
</dbReference>
<evidence type="ECO:0000256" key="4">
    <source>
        <dbReference type="ARBA" id="ARBA00022692"/>
    </source>
</evidence>
<sequence>MKEHSIRQKFAILSISLILTSNSIISGSLVYIQEAFNLTRNEAEFIISLSSLAVMIFIFLAEYLAIFIGIKNTVLLGLLLVGFSGIIPLVFRTYLSIIISRFLLGSGLGLFNGHSANYINLLYHDNNERTKLHGLRNAFEFIGQIILFTLAGILVKVDYMYTFSLYTSAFLIFIFFKINVEDVKIEKEKAKINFDSNIFLFIIFAMLMILNGTAMLMRFPFVASQSRGIDVNVSFYLNFVPIVGMISAFLFTPINLKLREKTIFFGLGFFILANFLIVNFENNLLGFLFSILLLTFGQSMCMPYIFAEVPRFVKGHSSRIATNLIFIGCNVGVFLAPFFMKSMDKLINTNSLSKGFGGFVIIYFIFVGIFFRRNKKRA</sequence>
<evidence type="ECO:0000256" key="6">
    <source>
        <dbReference type="ARBA" id="ARBA00023136"/>
    </source>
</evidence>
<evidence type="ECO:0000256" key="7">
    <source>
        <dbReference type="SAM" id="Phobius"/>
    </source>
</evidence>
<dbReference type="AlphaFoldDB" id="A0A6N2SQF5"/>
<feature type="transmembrane region" description="Helical" evidence="7">
    <location>
        <begin position="286"/>
        <end position="307"/>
    </location>
</feature>
<evidence type="ECO:0000256" key="5">
    <source>
        <dbReference type="ARBA" id="ARBA00022989"/>
    </source>
</evidence>
<feature type="transmembrane region" description="Helical" evidence="7">
    <location>
        <begin position="97"/>
        <end position="123"/>
    </location>
</feature>
<keyword evidence="3" id="KW-1003">Cell membrane</keyword>
<keyword evidence="5 7" id="KW-1133">Transmembrane helix</keyword>
<proteinExistence type="predicted"/>
<keyword evidence="2" id="KW-0813">Transport</keyword>
<feature type="transmembrane region" description="Helical" evidence="7">
    <location>
        <begin position="135"/>
        <end position="153"/>
    </location>
</feature>
<comment type="subcellular location">
    <subcellularLocation>
        <location evidence="1">Cell membrane</location>
        <topology evidence="1">Multi-pass membrane protein</topology>
    </subcellularLocation>
</comment>
<evidence type="ECO:0000256" key="2">
    <source>
        <dbReference type="ARBA" id="ARBA00022448"/>
    </source>
</evidence>
<dbReference type="EMBL" id="CACRSW010000012">
    <property type="protein sequence ID" value="VYS95222.1"/>
    <property type="molecule type" value="Genomic_DNA"/>
</dbReference>
<feature type="transmembrane region" description="Helical" evidence="7">
    <location>
        <begin position="319"/>
        <end position="340"/>
    </location>
</feature>
<evidence type="ECO:0000313" key="9">
    <source>
        <dbReference type="EMBL" id="VYS95222.1"/>
    </source>
</evidence>
<dbReference type="PROSITE" id="PS50850">
    <property type="entry name" value="MFS"/>
    <property type="match status" value="1"/>
</dbReference>
<keyword evidence="4 7" id="KW-0812">Transmembrane</keyword>
<feature type="transmembrane region" description="Helical" evidence="7">
    <location>
        <begin position="352"/>
        <end position="371"/>
    </location>
</feature>
<name>A0A6N2SQF5_9FIRM</name>
<feature type="transmembrane region" description="Helical" evidence="7">
    <location>
        <begin position="263"/>
        <end position="280"/>
    </location>
</feature>
<dbReference type="PANTHER" id="PTHR43124">
    <property type="entry name" value="PURINE EFFLUX PUMP PBUE"/>
    <property type="match status" value="1"/>
</dbReference>
<dbReference type="GO" id="GO:0005886">
    <property type="term" value="C:plasma membrane"/>
    <property type="evidence" value="ECO:0007669"/>
    <property type="project" value="UniProtKB-SubCell"/>
</dbReference>
<keyword evidence="6 7" id="KW-0472">Membrane</keyword>
<feature type="transmembrane region" description="Helical" evidence="7">
    <location>
        <begin position="45"/>
        <end position="66"/>
    </location>
</feature>
<evidence type="ECO:0000256" key="3">
    <source>
        <dbReference type="ARBA" id="ARBA00022475"/>
    </source>
</evidence>
<reference evidence="9" key="1">
    <citation type="submission" date="2019-11" db="EMBL/GenBank/DDBJ databases">
        <authorList>
            <person name="Feng L."/>
        </authorList>
    </citation>
    <scope>NUCLEOTIDE SEQUENCE</scope>
    <source>
        <strain evidence="9">AvaginalisLFYP127</strain>
    </source>
</reference>
<feature type="transmembrane region" description="Helical" evidence="7">
    <location>
        <begin position="12"/>
        <end position="33"/>
    </location>
</feature>
<dbReference type="PANTHER" id="PTHR43124:SF3">
    <property type="entry name" value="CHLORAMPHENICOL EFFLUX PUMP RV0191"/>
    <property type="match status" value="1"/>
</dbReference>
<accession>A0A6N2SQF5</accession>
<dbReference type="InterPro" id="IPR011701">
    <property type="entry name" value="MFS"/>
</dbReference>
<feature type="transmembrane region" description="Helical" evidence="7">
    <location>
        <begin position="233"/>
        <end position="251"/>
    </location>
</feature>
<dbReference type="InterPro" id="IPR020846">
    <property type="entry name" value="MFS_dom"/>
</dbReference>
<feature type="domain" description="Major facilitator superfamily (MFS) profile" evidence="8">
    <location>
        <begin position="7"/>
        <end position="375"/>
    </location>
</feature>
<dbReference type="InterPro" id="IPR050189">
    <property type="entry name" value="MFS_Efflux_Transporters"/>
</dbReference>